<name>A0A813YF91_ADIRI</name>
<keyword evidence="5" id="KW-0479">Metal-binding</keyword>
<evidence type="ECO:0000256" key="8">
    <source>
        <dbReference type="RuleBase" id="RU004395"/>
    </source>
</evidence>
<evidence type="ECO:0000313" key="10">
    <source>
        <dbReference type="EMBL" id="CAF0883246.1"/>
    </source>
</evidence>
<proteinExistence type="inferred from homology"/>
<evidence type="ECO:0000256" key="1">
    <source>
        <dbReference type="ARBA" id="ARBA00000200"/>
    </source>
</evidence>
<sequence length="166" mass="18081">MTSKQTRVGMGFDAHRFLPTKNGPSNKIMLCGVPVPSEYDVEANSDGDVGIHALVDALLGSIAAGDIGMHFTPNDSQWARAKSEIFLKHALKMVHEKGGEIVNIDITIIGERPRVFPHRENMRKMLSELLALDIDRVSVKATTTEKMGFTGRKEGIAAQAIVSVLV</sequence>
<dbReference type="GO" id="GO:0016114">
    <property type="term" value="P:terpenoid biosynthetic process"/>
    <property type="evidence" value="ECO:0007669"/>
    <property type="project" value="InterPro"/>
</dbReference>
<feature type="domain" description="2-C-methyl-D-erythritol 2,4-cyclodiphosphate synthase" evidence="9">
    <location>
        <begin position="7"/>
        <end position="164"/>
    </location>
</feature>
<reference evidence="10" key="1">
    <citation type="submission" date="2021-02" db="EMBL/GenBank/DDBJ databases">
        <authorList>
            <person name="Nowell W R."/>
        </authorList>
    </citation>
    <scope>NUCLEOTIDE SEQUENCE</scope>
</reference>
<organism evidence="10 12">
    <name type="scientific">Adineta ricciae</name>
    <name type="common">Rotifer</name>
    <dbReference type="NCBI Taxonomy" id="249248"/>
    <lineage>
        <taxon>Eukaryota</taxon>
        <taxon>Metazoa</taxon>
        <taxon>Spiralia</taxon>
        <taxon>Gnathifera</taxon>
        <taxon>Rotifera</taxon>
        <taxon>Eurotatoria</taxon>
        <taxon>Bdelloidea</taxon>
        <taxon>Adinetida</taxon>
        <taxon>Adinetidae</taxon>
        <taxon>Adineta</taxon>
    </lineage>
</organism>
<comment type="cofactor">
    <cofactor evidence="2">
        <name>a divalent metal cation</name>
        <dbReference type="ChEBI" id="CHEBI:60240"/>
    </cofactor>
</comment>
<keyword evidence="6 8" id="KW-0414">Isoprene biosynthesis</keyword>
<dbReference type="SUPFAM" id="SSF69765">
    <property type="entry name" value="IpsF-like"/>
    <property type="match status" value="1"/>
</dbReference>
<comment type="caution">
    <text evidence="10">The sequence shown here is derived from an EMBL/GenBank/DDBJ whole genome shotgun (WGS) entry which is preliminary data.</text>
</comment>
<dbReference type="OrthoDB" id="10003236at2759"/>
<dbReference type="InterPro" id="IPR020555">
    <property type="entry name" value="MECDP_synthase_CS"/>
</dbReference>
<accession>A0A813YF91</accession>
<dbReference type="PANTHER" id="PTHR43181:SF1">
    <property type="entry name" value="2-C-METHYL-D-ERYTHRITOL 2,4-CYCLODIPHOSPHATE SYNTHASE, CHLOROPLASTIC"/>
    <property type="match status" value="1"/>
</dbReference>
<dbReference type="InterPro" id="IPR003526">
    <property type="entry name" value="MECDP_synthase"/>
</dbReference>
<evidence type="ECO:0000259" key="9">
    <source>
        <dbReference type="Pfam" id="PF02542"/>
    </source>
</evidence>
<dbReference type="UniPathway" id="UPA00056">
    <property type="reaction ID" value="UER00095"/>
</dbReference>
<comment type="pathway">
    <text evidence="3">Isoprenoid biosynthesis; isopentenyl diphosphate biosynthesis via DXP pathway; isopentenyl diphosphate from 1-deoxy-D-xylulose 5-phosphate: step 4/6.</text>
</comment>
<dbReference type="GO" id="GO:0008685">
    <property type="term" value="F:2-C-methyl-D-erythritol 2,4-cyclodiphosphate synthase activity"/>
    <property type="evidence" value="ECO:0007669"/>
    <property type="project" value="UniProtKB-EC"/>
</dbReference>
<dbReference type="EC" id="4.6.1.12" evidence="4 8"/>
<dbReference type="AlphaFoldDB" id="A0A813YF91"/>
<evidence type="ECO:0000256" key="3">
    <source>
        <dbReference type="ARBA" id="ARBA00004709"/>
    </source>
</evidence>
<dbReference type="GO" id="GO:0019288">
    <property type="term" value="P:isopentenyl diphosphate biosynthetic process, methylerythritol 4-phosphate pathway"/>
    <property type="evidence" value="ECO:0007669"/>
    <property type="project" value="UniProtKB-UniPathway"/>
</dbReference>
<dbReference type="HAMAP" id="MF_00107">
    <property type="entry name" value="IspF"/>
    <property type="match status" value="1"/>
</dbReference>
<dbReference type="Pfam" id="PF02542">
    <property type="entry name" value="YgbB"/>
    <property type="match status" value="1"/>
</dbReference>
<dbReference type="PROSITE" id="PS01350">
    <property type="entry name" value="ISPF"/>
    <property type="match status" value="1"/>
</dbReference>
<dbReference type="Proteomes" id="UP000663852">
    <property type="component" value="Unassembled WGS sequence"/>
</dbReference>
<keyword evidence="7 8" id="KW-0456">Lyase</keyword>
<evidence type="ECO:0000256" key="6">
    <source>
        <dbReference type="ARBA" id="ARBA00023229"/>
    </source>
</evidence>
<comment type="catalytic activity">
    <reaction evidence="1 8">
        <text>4-CDP-2-C-methyl-D-erythritol 2-phosphate = 2-C-methyl-D-erythritol 2,4-cyclic diphosphate + CMP</text>
        <dbReference type="Rhea" id="RHEA:23864"/>
        <dbReference type="ChEBI" id="CHEBI:57919"/>
        <dbReference type="ChEBI" id="CHEBI:58483"/>
        <dbReference type="ChEBI" id="CHEBI:60377"/>
        <dbReference type="EC" id="4.6.1.12"/>
    </reaction>
</comment>
<dbReference type="Gene3D" id="3.30.1330.50">
    <property type="entry name" value="2-C-methyl-D-erythritol 2,4-cyclodiphosphate synthase"/>
    <property type="match status" value="1"/>
</dbReference>
<comment type="similarity">
    <text evidence="8">Belongs to the IspF family.</text>
</comment>
<keyword evidence="12" id="KW-1185">Reference proteome</keyword>
<dbReference type="NCBIfam" id="TIGR00151">
    <property type="entry name" value="ispF"/>
    <property type="match status" value="1"/>
</dbReference>
<evidence type="ECO:0000256" key="4">
    <source>
        <dbReference type="ARBA" id="ARBA00012579"/>
    </source>
</evidence>
<dbReference type="PANTHER" id="PTHR43181">
    <property type="entry name" value="2-C-METHYL-D-ERYTHRITOL 2,4-CYCLODIPHOSPHATE SYNTHASE, CHLOROPLASTIC"/>
    <property type="match status" value="1"/>
</dbReference>
<evidence type="ECO:0000256" key="7">
    <source>
        <dbReference type="ARBA" id="ARBA00023239"/>
    </source>
</evidence>
<dbReference type="EMBL" id="CAJNOJ010000108">
    <property type="protein sequence ID" value="CAF1127622.1"/>
    <property type="molecule type" value="Genomic_DNA"/>
</dbReference>
<dbReference type="InterPro" id="IPR036571">
    <property type="entry name" value="MECDP_synthase_sf"/>
</dbReference>
<evidence type="ECO:0000313" key="12">
    <source>
        <dbReference type="Proteomes" id="UP000663828"/>
    </source>
</evidence>
<dbReference type="Proteomes" id="UP000663828">
    <property type="component" value="Unassembled WGS sequence"/>
</dbReference>
<dbReference type="CDD" id="cd00554">
    <property type="entry name" value="MECDP_synthase"/>
    <property type="match status" value="1"/>
</dbReference>
<evidence type="ECO:0000256" key="5">
    <source>
        <dbReference type="ARBA" id="ARBA00022723"/>
    </source>
</evidence>
<dbReference type="GO" id="GO:0046872">
    <property type="term" value="F:metal ion binding"/>
    <property type="evidence" value="ECO:0007669"/>
    <property type="project" value="UniProtKB-KW"/>
</dbReference>
<evidence type="ECO:0000256" key="2">
    <source>
        <dbReference type="ARBA" id="ARBA00001968"/>
    </source>
</evidence>
<evidence type="ECO:0000313" key="11">
    <source>
        <dbReference type="EMBL" id="CAF1127622.1"/>
    </source>
</evidence>
<dbReference type="EMBL" id="CAJNOR010000335">
    <property type="protein sequence ID" value="CAF0883246.1"/>
    <property type="molecule type" value="Genomic_DNA"/>
</dbReference>
<gene>
    <name evidence="11" type="ORF">EDS130_LOCUS21399</name>
    <name evidence="10" type="ORF">XAT740_LOCUS7114</name>
</gene>
<protein>
    <recommendedName>
        <fullName evidence="4 8">2-C-methyl-D-erythritol 2,4-cyclodiphosphate synthase</fullName>
        <ecNumber evidence="4 8">4.6.1.12</ecNumber>
    </recommendedName>
</protein>